<dbReference type="AlphaFoldDB" id="H8FY11"/>
<accession>H8FY11</accession>
<gene>
    <name evidence="1" type="ORF">PHAMO_80040</name>
</gene>
<name>H8FY11_MAGML</name>
<evidence type="ECO:0000313" key="1">
    <source>
        <dbReference type="EMBL" id="CCG43249.1"/>
    </source>
</evidence>
<comment type="caution">
    <text evidence="1">The sequence shown here is derived from an EMBL/GenBank/DDBJ whole genome shotgun (WGS) entry which is preliminary data.</text>
</comment>
<keyword evidence="2" id="KW-1185">Reference proteome</keyword>
<organism evidence="1 2">
    <name type="scientific">Magnetospirillum molischianum DSM 120</name>
    <dbReference type="NCBI Taxonomy" id="1150626"/>
    <lineage>
        <taxon>Bacteria</taxon>
        <taxon>Pseudomonadati</taxon>
        <taxon>Pseudomonadota</taxon>
        <taxon>Alphaproteobacteria</taxon>
        <taxon>Rhodospirillales</taxon>
        <taxon>Rhodospirillaceae</taxon>
        <taxon>Magnetospirillum</taxon>
    </lineage>
</organism>
<dbReference type="Proteomes" id="UP000004169">
    <property type="component" value="Unassembled WGS sequence"/>
</dbReference>
<evidence type="ECO:0000313" key="2">
    <source>
        <dbReference type="Proteomes" id="UP000004169"/>
    </source>
</evidence>
<proteinExistence type="predicted"/>
<reference evidence="1 2" key="1">
    <citation type="journal article" date="2012" name="J. Bacteriol.">
        <title>Draft Genome Sequence of the Purple Photosynthetic Bacterium Phaeospirillum molischianum DSM120, a Particularly Versatile Bacterium.</title>
        <authorList>
            <person name="Duquesne K."/>
            <person name="Prima V."/>
            <person name="Ji B."/>
            <person name="Rouy Z."/>
            <person name="Medigue C."/>
            <person name="Talla E."/>
            <person name="Sturgis J.N."/>
        </authorList>
    </citation>
    <scope>NUCLEOTIDE SEQUENCE [LARGE SCALE GENOMIC DNA]</scope>
    <source>
        <strain evidence="2">DSM120</strain>
    </source>
</reference>
<sequence length="75" mass="8445">MSEIVTIVEANVNTTKFSLHYHPRFNTWTIMSDAGAGWTEIARLRSMVAAIQVLQHEIKMELTTLRVSDLISQAA</sequence>
<dbReference type="RefSeq" id="WP_002731303.1">
    <property type="nucleotide sequence ID" value="NZ_CAHP01000060.1"/>
</dbReference>
<protein>
    <submittedName>
        <fullName evidence="1">Uncharacterized protein</fullName>
    </submittedName>
</protein>
<dbReference type="EMBL" id="CAHP01000060">
    <property type="protein sequence ID" value="CCG43249.1"/>
    <property type="molecule type" value="Genomic_DNA"/>
</dbReference>